<name>M5EHP1_9HYPH</name>
<keyword evidence="4" id="KW-1185">Reference proteome</keyword>
<dbReference type="EC" id="1.1.-.-" evidence="3"/>
<dbReference type="PANTHER" id="PTHR48107">
    <property type="entry name" value="NADPH-DEPENDENT ALDEHYDE REDUCTASE-LIKE PROTEIN, CHLOROPLASTIC-RELATED"/>
    <property type="match status" value="1"/>
</dbReference>
<dbReference type="PANTHER" id="PTHR48107:SF7">
    <property type="entry name" value="RE15974P"/>
    <property type="match status" value="1"/>
</dbReference>
<evidence type="ECO:0000313" key="3">
    <source>
        <dbReference type="EMBL" id="CCV03867.1"/>
    </source>
</evidence>
<dbReference type="SUPFAM" id="SSF51735">
    <property type="entry name" value="NAD(P)-binding Rossmann-fold domains"/>
    <property type="match status" value="1"/>
</dbReference>
<dbReference type="EMBL" id="CAUM01000019">
    <property type="protein sequence ID" value="CCV03867.1"/>
    <property type="molecule type" value="Genomic_DNA"/>
</dbReference>
<dbReference type="InterPro" id="IPR002347">
    <property type="entry name" value="SDR_fam"/>
</dbReference>
<organism evidence="3 4">
    <name type="scientific">Mesorhizobium metallidurans STM 2683</name>
    <dbReference type="NCBI Taxonomy" id="1297569"/>
    <lineage>
        <taxon>Bacteria</taxon>
        <taxon>Pseudomonadati</taxon>
        <taxon>Pseudomonadota</taxon>
        <taxon>Alphaproteobacteria</taxon>
        <taxon>Hyphomicrobiales</taxon>
        <taxon>Phyllobacteriaceae</taxon>
        <taxon>Mesorhizobium</taxon>
    </lineage>
</organism>
<dbReference type="Proteomes" id="UP000012062">
    <property type="component" value="Unassembled WGS sequence"/>
</dbReference>
<evidence type="ECO:0000256" key="1">
    <source>
        <dbReference type="ARBA" id="ARBA00006484"/>
    </source>
</evidence>
<dbReference type="Gene3D" id="3.40.50.720">
    <property type="entry name" value="NAD(P)-binding Rossmann-like Domain"/>
    <property type="match status" value="1"/>
</dbReference>
<dbReference type="AlphaFoldDB" id="M5EHP1"/>
<comment type="similarity">
    <text evidence="1">Belongs to the short-chain dehydrogenases/reductases (SDR) family.</text>
</comment>
<gene>
    <name evidence="3" type="ORF">MESS2_1150001</name>
</gene>
<dbReference type="eggNOG" id="COG1028">
    <property type="taxonomic scope" value="Bacteria"/>
</dbReference>
<dbReference type="Pfam" id="PF13561">
    <property type="entry name" value="adh_short_C2"/>
    <property type="match status" value="1"/>
</dbReference>
<evidence type="ECO:0000313" key="4">
    <source>
        <dbReference type="Proteomes" id="UP000012062"/>
    </source>
</evidence>
<dbReference type="InterPro" id="IPR036291">
    <property type="entry name" value="NAD(P)-bd_dom_sf"/>
</dbReference>
<comment type="caution">
    <text evidence="3">The sequence shown here is derived from an EMBL/GenBank/DDBJ whole genome shotgun (WGS) entry which is preliminary data.</text>
</comment>
<dbReference type="GO" id="GO:0016614">
    <property type="term" value="F:oxidoreductase activity, acting on CH-OH group of donors"/>
    <property type="evidence" value="ECO:0007669"/>
    <property type="project" value="UniProtKB-ARBA"/>
</dbReference>
<dbReference type="STRING" id="1297569.MESS2_1150001"/>
<protein>
    <submittedName>
        <fullName evidence="3">Versicolorin reductase</fullName>
        <ecNumber evidence="3">1.1.-.-</ecNumber>
    </submittedName>
</protein>
<accession>M5EHP1</accession>
<evidence type="ECO:0000256" key="2">
    <source>
        <dbReference type="ARBA" id="ARBA00023002"/>
    </source>
</evidence>
<keyword evidence="2 3" id="KW-0560">Oxidoreductase</keyword>
<proteinExistence type="inferred from homology"/>
<sequence>MRDGGRIIVVSTGGTKMFFPDQSLYLGSKGAVEQFVRCLSWELGTRRITVNVVSPGPTETDMMQDRYRDRAAAISPFNRVGDPKDIADVAVFLASDAGRWVTGQNIGAGGGAF</sequence>
<reference evidence="3 4" key="1">
    <citation type="submission" date="2013-02" db="EMBL/GenBank/DDBJ databases">
        <authorList>
            <person name="Genoscope - CEA"/>
        </authorList>
    </citation>
    <scope>NUCLEOTIDE SEQUENCE [LARGE SCALE GENOMIC DNA]</scope>
    <source>
        <strain evidence="3 4">STM 2683</strain>
    </source>
</reference>